<accession>A0A5C1K7B7</accession>
<dbReference type="EMBL" id="MN103543">
    <property type="protein sequence ID" value="QEM42007.1"/>
    <property type="molecule type" value="Genomic_DNA"/>
</dbReference>
<dbReference type="KEGG" id="vg:77937028"/>
<reference evidence="1 2" key="1">
    <citation type="submission" date="2019-06" db="EMBL/GenBank/DDBJ databases">
        <title>A distant relative of Phikzvirus genus phages from a therapeutic phage collection.</title>
        <authorList>
            <person name="Hejnowicz M.S."/>
            <person name="Dabrowski K."/>
            <person name="Gawor J."/>
            <person name="Weber-Dabrowska B."/>
            <person name="Gromadka R."/>
            <person name="Lobocka M.B."/>
        </authorList>
    </citation>
    <scope>NUCLEOTIDE SEQUENCE [LARGE SCALE GENOMIC DNA]</scope>
</reference>
<name>A0A5C1K7B7_9CAUD</name>
<dbReference type="RefSeq" id="YP_010661018.1">
    <property type="nucleotide sequence ID" value="NC_070882.1"/>
</dbReference>
<keyword evidence="2" id="KW-1185">Reference proteome</keyword>
<dbReference type="Proteomes" id="UP000322144">
    <property type="component" value="Segment"/>
</dbReference>
<protein>
    <submittedName>
        <fullName evidence="1">Uncharacterized protein</fullName>
    </submittedName>
</protein>
<evidence type="ECO:0000313" key="1">
    <source>
        <dbReference type="EMBL" id="QEM42007.1"/>
    </source>
</evidence>
<proteinExistence type="predicted"/>
<evidence type="ECO:0000313" key="2">
    <source>
        <dbReference type="Proteomes" id="UP000322144"/>
    </source>
</evidence>
<dbReference type="GeneID" id="77937028"/>
<sequence>MIAFPTGFTTTPSSVRDVIESLNGHVRNTNKAINNLLKSLI</sequence>
<organism evidence="1 2">
    <name type="scientific">Pseudomonas phage vB_PaeM_PS119XW</name>
    <dbReference type="NCBI Taxonomy" id="2601632"/>
    <lineage>
        <taxon>Viruses</taxon>
        <taxon>Duplodnaviria</taxon>
        <taxon>Heunggongvirae</taxon>
        <taxon>Uroviricota</taxon>
        <taxon>Caudoviricetes</taxon>
        <taxon>Chimalliviridae</taxon>
        <taxon>Pawinskivirus</taxon>
        <taxon>Pawinskivirus PS119XW</taxon>
    </lineage>
</organism>